<dbReference type="Proteomes" id="UP000027730">
    <property type="component" value="Unassembled WGS sequence"/>
</dbReference>
<protein>
    <submittedName>
        <fullName evidence="2">Uncharacterized protein</fullName>
    </submittedName>
</protein>
<evidence type="ECO:0000313" key="2">
    <source>
        <dbReference type="EMBL" id="KEQ74267.1"/>
    </source>
</evidence>
<evidence type="ECO:0000256" key="1">
    <source>
        <dbReference type="SAM" id="MobiDB-lite"/>
    </source>
</evidence>
<dbReference type="HOGENOM" id="CLU_2049237_0_0_1"/>
<evidence type="ECO:0000313" key="3">
    <source>
        <dbReference type="Proteomes" id="UP000027730"/>
    </source>
</evidence>
<feature type="region of interest" description="Disordered" evidence="1">
    <location>
        <begin position="89"/>
        <end position="120"/>
    </location>
</feature>
<proteinExistence type="predicted"/>
<feature type="region of interest" description="Disordered" evidence="1">
    <location>
        <begin position="58"/>
        <end position="77"/>
    </location>
</feature>
<name>A0A074WWY7_9PEZI</name>
<sequence length="120" mass="13355">MPTKEETVAGYEGSKEEFFRHRAEKAEELKRETEEVDDEVRDYEVDRIVTEILAKVENDDAPGHNAPSASRVDKNELLTKNQPEIAVNMENKANDGTNQIKESDAVASESGFQSKDDGAA</sequence>
<dbReference type="GeneID" id="25416664"/>
<accession>A0A074WWY7</accession>
<dbReference type="RefSeq" id="XP_013428770.1">
    <property type="nucleotide sequence ID" value="XM_013573316.1"/>
</dbReference>
<dbReference type="EMBL" id="KL584707">
    <property type="protein sequence ID" value="KEQ74267.1"/>
    <property type="molecule type" value="Genomic_DNA"/>
</dbReference>
<gene>
    <name evidence="2" type="ORF">M436DRAFT_80708</name>
</gene>
<reference evidence="2 3" key="1">
    <citation type="journal article" date="2014" name="BMC Genomics">
        <title>Genome sequencing of four Aureobasidium pullulans varieties: biotechnological potential, stress tolerance, and description of new species.</title>
        <authorList>
            <person name="Gostin Ar C."/>
            <person name="Ohm R.A."/>
            <person name="Kogej T."/>
            <person name="Sonjak S."/>
            <person name="Turk M."/>
            <person name="Zajc J."/>
            <person name="Zalar P."/>
            <person name="Grube M."/>
            <person name="Sun H."/>
            <person name="Han J."/>
            <person name="Sharma A."/>
            <person name="Chiniquy J."/>
            <person name="Ngan C.Y."/>
            <person name="Lipzen A."/>
            <person name="Barry K."/>
            <person name="Grigoriev I.V."/>
            <person name="Gunde-Cimerman N."/>
        </authorList>
    </citation>
    <scope>NUCLEOTIDE SEQUENCE [LARGE SCALE GENOMIC DNA]</scope>
    <source>
        <strain evidence="2 3">CBS 147.97</strain>
    </source>
</reference>
<dbReference type="AlphaFoldDB" id="A0A074WWY7"/>
<keyword evidence="3" id="KW-1185">Reference proteome</keyword>
<organism evidence="2 3">
    <name type="scientific">Aureobasidium namibiae CBS 147.97</name>
    <dbReference type="NCBI Taxonomy" id="1043004"/>
    <lineage>
        <taxon>Eukaryota</taxon>
        <taxon>Fungi</taxon>
        <taxon>Dikarya</taxon>
        <taxon>Ascomycota</taxon>
        <taxon>Pezizomycotina</taxon>
        <taxon>Dothideomycetes</taxon>
        <taxon>Dothideomycetidae</taxon>
        <taxon>Dothideales</taxon>
        <taxon>Saccotheciaceae</taxon>
        <taxon>Aureobasidium</taxon>
    </lineage>
</organism>